<dbReference type="OrthoDB" id="2526284at2759"/>
<dbReference type="PANTHER" id="PTHR47024:SF1">
    <property type="entry name" value="GLYCOSYLTRANSFERASE FAMILY 92 PROTEIN"/>
    <property type="match status" value="1"/>
</dbReference>
<keyword evidence="8" id="KW-1185">Reference proteome</keyword>
<dbReference type="GO" id="GO:0016020">
    <property type="term" value="C:membrane"/>
    <property type="evidence" value="ECO:0007669"/>
    <property type="project" value="UniProtKB-SubCell"/>
</dbReference>
<protein>
    <recommendedName>
        <fullName evidence="6">Glycosyltransferase family 92 protein</fullName>
        <ecNumber evidence="6">2.4.1.-</ecNumber>
    </recommendedName>
</protein>
<evidence type="ECO:0000313" key="7">
    <source>
        <dbReference type="EMBL" id="VDN00382.1"/>
    </source>
</evidence>
<proteinExistence type="inferred from homology"/>
<dbReference type="Proteomes" id="UP000276776">
    <property type="component" value="Unassembled WGS sequence"/>
</dbReference>
<reference evidence="7 8" key="1">
    <citation type="submission" date="2018-11" db="EMBL/GenBank/DDBJ databases">
        <authorList>
            <consortium name="Pathogen Informatics"/>
        </authorList>
    </citation>
    <scope>NUCLEOTIDE SEQUENCE [LARGE SCALE GENOMIC DNA]</scope>
</reference>
<organism evidence="7 8">
    <name type="scientific">Thelazia callipaeda</name>
    <name type="common">Oriental eyeworm</name>
    <name type="synonym">Parasitic nematode</name>
    <dbReference type="NCBI Taxonomy" id="103827"/>
    <lineage>
        <taxon>Eukaryota</taxon>
        <taxon>Metazoa</taxon>
        <taxon>Ecdysozoa</taxon>
        <taxon>Nematoda</taxon>
        <taxon>Chromadorea</taxon>
        <taxon>Rhabditida</taxon>
        <taxon>Spirurina</taxon>
        <taxon>Spiruromorpha</taxon>
        <taxon>Thelazioidea</taxon>
        <taxon>Thelaziidae</taxon>
        <taxon>Thelazia</taxon>
    </lineage>
</organism>
<evidence type="ECO:0000256" key="4">
    <source>
        <dbReference type="ARBA" id="ARBA00022679"/>
    </source>
</evidence>
<evidence type="ECO:0000313" key="8">
    <source>
        <dbReference type="Proteomes" id="UP000276776"/>
    </source>
</evidence>
<evidence type="ECO:0000256" key="1">
    <source>
        <dbReference type="ARBA" id="ARBA00004167"/>
    </source>
</evidence>
<accession>A0A3P7MVU4</accession>
<evidence type="ECO:0000256" key="3">
    <source>
        <dbReference type="ARBA" id="ARBA00022676"/>
    </source>
</evidence>
<sequence length="135" mass="15852">MKKLLIRQDGKLPEAYILRRDHPSLQIPITLRDARVIPGVTRRHYLAVCLQPIFLLADWTLLVQFFEIWITQGVTKFFIYVHSMTPEVDALLRVYERSTDIEVERIHWAPLPTIVNESSEADPNLRVYRTEVIII</sequence>
<gene>
    <name evidence="7" type="ORF">TCLT_LOCUS3690</name>
</gene>
<dbReference type="AlphaFoldDB" id="A0A3P7MVU4"/>
<name>A0A3P7MVU4_THECL</name>
<keyword evidence="4 6" id="KW-0808">Transferase</keyword>
<comment type="subcellular location">
    <subcellularLocation>
        <location evidence="1">Membrane</location>
        <topology evidence="1">Single-pass membrane protein</topology>
    </subcellularLocation>
</comment>
<dbReference type="PANTHER" id="PTHR47024">
    <property type="entry name" value="BIOFILM ABSENT ON HEAD (AFTER YERSINIA EXPOSURE)-RELATED"/>
    <property type="match status" value="1"/>
</dbReference>
<comment type="similarity">
    <text evidence="2 6">Belongs to the glycosyltransferase 92 family.</text>
</comment>
<evidence type="ECO:0000256" key="5">
    <source>
        <dbReference type="ARBA" id="ARBA00023136"/>
    </source>
</evidence>
<dbReference type="Pfam" id="PF01697">
    <property type="entry name" value="Glyco_transf_92"/>
    <property type="match status" value="1"/>
</dbReference>
<dbReference type="GO" id="GO:0016757">
    <property type="term" value="F:glycosyltransferase activity"/>
    <property type="evidence" value="ECO:0007669"/>
    <property type="project" value="UniProtKB-UniRule"/>
</dbReference>
<evidence type="ECO:0000256" key="6">
    <source>
        <dbReference type="RuleBase" id="RU366017"/>
    </source>
</evidence>
<keyword evidence="5" id="KW-0472">Membrane</keyword>
<dbReference type="EC" id="2.4.1.-" evidence="6"/>
<dbReference type="InterPro" id="IPR008166">
    <property type="entry name" value="Glyco_transf_92"/>
</dbReference>
<dbReference type="EMBL" id="UYYF01002287">
    <property type="protein sequence ID" value="VDN00382.1"/>
    <property type="molecule type" value="Genomic_DNA"/>
</dbReference>
<keyword evidence="3 6" id="KW-0328">Glycosyltransferase</keyword>
<evidence type="ECO:0000256" key="2">
    <source>
        <dbReference type="ARBA" id="ARBA00007647"/>
    </source>
</evidence>